<organism evidence="1 2">
    <name type="scientific">Segatella copri</name>
    <dbReference type="NCBI Taxonomy" id="165179"/>
    <lineage>
        <taxon>Bacteria</taxon>
        <taxon>Pseudomonadati</taxon>
        <taxon>Bacteroidota</taxon>
        <taxon>Bacteroidia</taxon>
        <taxon>Bacteroidales</taxon>
        <taxon>Prevotellaceae</taxon>
        <taxon>Segatella</taxon>
    </lineage>
</organism>
<evidence type="ECO:0000313" key="2">
    <source>
        <dbReference type="Proteomes" id="UP000358159"/>
    </source>
</evidence>
<dbReference type="RefSeq" id="WP_153094047.1">
    <property type="nucleotide sequence ID" value="NZ_VZAK01000066.1"/>
</dbReference>
<sequence>MINEELKARFLAGECTEEELIALRDILKNSPEEKQELFKEEKLSDEFKAQFMPRTQLMLAEQRMQAKIREMKAEQQAEHHAHIIGMWRRAAAIAVVCLSEKPNLQRGILESDAPYSFSKFMK</sequence>
<comment type="caution">
    <text evidence="1">The sequence shown here is derived from an EMBL/GenBank/DDBJ whole genome shotgun (WGS) entry which is preliminary data.</text>
</comment>
<dbReference type="AlphaFoldDB" id="A0A6A7VNN3"/>
<name>A0A6A7VNN3_9BACT</name>
<reference evidence="1 2" key="1">
    <citation type="submission" date="2019-09" db="EMBL/GenBank/DDBJ databases">
        <title>Distinct polysaccharide growth profiles of human intestinal Prevotella copri isolates.</title>
        <authorList>
            <person name="Fehlner-Peach H."/>
            <person name="Magnabosco C."/>
            <person name="Raghavan V."/>
            <person name="Scher J.U."/>
            <person name="Tett A."/>
            <person name="Cox L.M."/>
            <person name="Gottsegen C."/>
            <person name="Watters A."/>
            <person name="Wiltshire- Gordon J.D."/>
            <person name="Segata N."/>
            <person name="Bonneau R."/>
            <person name="Littman D.R."/>
        </authorList>
    </citation>
    <scope>NUCLEOTIDE SEQUENCE [LARGE SCALE GENOMIC DNA]</scope>
    <source>
        <strain evidence="1 2">BVe41219</strain>
    </source>
</reference>
<dbReference type="EMBL" id="VZAZ01000051">
    <property type="protein sequence ID" value="MQO56369.1"/>
    <property type="molecule type" value="Genomic_DNA"/>
</dbReference>
<accession>A0A6A7VNN3</accession>
<proteinExistence type="predicted"/>
<gene>
    <name evidence="1" type="ORF">F7D42_11790</name>
</gene>
<protein>
    <submittedName>
        <fullName evidence="1">Uncharacterized protein</fullName>
    </submittedName>
</protein>
<dbReference type="Proteomes" id="UP000358159">
    <property type="component" value="Unassembled WGS sequence"/>
</dbReference>
<evidence type="ECO:0000313" key="1">
    <source>
        <dbReference type="EMBL" id="MQO56369.1"/>
    </source>
</evidence>